<evidence type="ECO:0000313" key="2">
    <source>
        <dbReference type="EMBL" id="KLK90776.1"/>
    </source>
</evidence>
<sequence>MNRPDQPSSPDNKPEQSQPSLDDTIARANRVIEKSRAEIARSRALSQSEADLSREIQDLSEEHERLNGSQKDGA</sequence>
<gene>
    <name evidence="2" type="ORF">AA309_24040</name>
</gene>
<feature type="region of interest" description="Disordered" evidence="1">
    <location>
        <begin position="39"/>
        <end position="74"/>
    </location>
</feature>
<organism evidence="2 3">
    <name type="scientific">Microvirga vignae</name>
    <dbReference type="NCBI Taxonomy" id="1225564"/>
    <lineage>
        <taxon>Bacteria</taxon>
        <taxon>Pseudomonadati</taxon>
        <taxon>Pseudomonadota</taxon>
        <taxon>Alphaproteobacteria</taxon>
        <taxon>Hyphomicrobiales</taxon>
        <taxon>Methylobacteriaceae</taxon>
        <taxon>Microvirga</taxon>
    </lineage>
</organism>
<dbReference type="PATRIC" id="fig|1225564.3.peg.6234"/>
<dbReference type="AlphaFoldDB" id="A0A0H1R7H4"/>
<feature type="compositionally biased region" description="Polar residues" evidence="1">
    <location>
        <begin position="1"/>
        <end position="21"/>
    </location>
</feature>
<dbReference type="Proteomes" id="UP000035489">
    <property type="component" value="Unassembled WGS sequence"/>
</dbReference>
<comment type="caution">
    <text evidence="2">The sequence shown here is derived from an EMBL/GenBank/DDBJ whole genome shotgun (WGS) entry which is preliminary data.</text>
</comment>
<accession>A0A0H1R7H4</accession>
<protein>
    <submittedName>
        <fullName evidence="2">Uncharacterized protein</fullName>
    </submittedName>
</protein>
<dbReference type="EMBL" id="LCYG01000067">
    <property type="protein sequence ID" value="KLK90776.1"/>
    <property type="molecule type" value="Genomic_DNA"/>
</dbReference>
<evidence type="ECO:0000256" key="1">
    <source>
        <dbReference type="SAM" id="MobiDB-lite"/>
    </source>
</evidence>
<feature type="region of interest" description="Disordered" evidence="1">
    <location>
        <begin position="1"/>
        <end position="23"/>
    </location>
</feature>
<reference evidence="2 3" key="1">
    <citation type="submission" date="2015-05" db="EMBL/GenBank/DDBJ databases">
        <title>Draft genome sequence of Microvirga vignae strain BR3299, a novel nitrogen fixing bacteria isolated from Brazil semi-aired region.</title>
        <authorList>
            <person name="Zilli J.E."/>
            <person name="Passos S.R."/>
            <person name="Leite J."/>
            <person name="Baldani J.I."/>
            <person name="Xavier G.R."/>
            <person name="Rumjaneck N.G."/>
            <person name="Simoes-Araujo J.L."/>
        </authorList>
    </citation>
    <scope>NUCLEOTIDE SEQUENCE [LARGE SCALE GENOMIC DNA]</scope>
    <source>
        <strain evidence="2 3">BR3299</strain>
    </source>
</reference>
<feature type="compositionally biased region" description="Basic and acidic residues" evidence="1">
    <location>
        <begin position="51"/>
        <end position="66"/>
    </location>
</feature>
<evidence type="ECO:0000313" key="3">
    <source>
        <dbReference type="Proteomes" id="UP000035489"/>
    </source>
</evidence>
<proteinExistence type="predicted"/>
<name>A0A0H1R7H4_9HYPH</name>
<keyword evidence="3" id="KW-1185">Reference proteome</keyword>